<keyword evidence="1" id="KW-1133">Transmembrane helix</keyword>
<dbReference type="Proteomes" id="UP000198963">
    <property type="component" value="Chromosome I"/>
</dbReference>
<keyword evidence="3" id="KW-1185">Reference proteome</keyword>
<evidence type="ECO:0000313" key="3">
    <source>
        <dbReference type="Proteomes" id="UP000198963"/>
    </source>
</evidence>
<name>A0A1H1TD82_9FLAO</name>
<sequence>MEKQDFIQFEKFLVGDLTKDELSIFNERLRSDAQFKQAFEIYKDISDHLTHEITNERPISDFKANLDVISSQYFNAIHDEDINSIASSKSHSYKFMIALCVIVFIVFLVYNLVVKS</sequence>
<dbReference type="AlphaFoldDB" id="A0A1H1TD82"/>
<keyword evidence="1" id="KW-0812">Transmembrane</keyword>
<evidence type="ECO:0000256" key="1">
    <source>
        <dbReference type="SAM" id="Phobius"/>
    </source>
</evidence>
<dbReference type="STRING" id="1249933.SAMN04489797_1918"/>
<reference evidence="2 3" key="1">
    <citation type="submission" date="2016-10" db="EMBL/GenBank/DDBJ databases">
        <authorList>
            <person name="Varghese N."/>
            <person name="Submissions S."/>
        </authorList>
    </citation>
    <scope>NUCLEOTIDE SEQUENCE [LARGE SCALE GENOMIC DNA]</scope>
    <source>
        <strain evidence="2 3">RHA_55</strain>
    </source>
</reference>
<dbReference type="EMBL" id="LT629774">
    <property type="protein sequence ID" value="SDS58275.1"/>
    <property type="molecule type" value="Genomic_DNA"/>
</dbReference>
<protein>
    <submittedName>
        <fullName evidence="2">Uncharacterized protein</fullName>
    </submittedName>
</protein>
<dbReference type="RefSeq" id="WP_092446494.1">
    <property type="nucleotide sequence ID" value="NZ_JBLXFM010000007.1"/>
</dbReference>
<evidence type="ECO:0000313" key="2">
    <source>
        <dbReference type="EMBL" id="SDS58275.1"/>
    </source>
</evidence>
<gene>
    <name evidence="2" type="ORF">SAMN04489797_1918</name>
</gene>
<keyword evidence="1" id="KW-0472">Membrane</keyword>
<proteinExistence type="predicted"/>
<feature type="transmembrane region" description="Helical" evidence="1">
    <location>
        <begin position="95"/>
        <end position="113"/>
    </location>
</feature>
<accession>A0A1H1TD82</accession>
<organism evidence="2 3">
    <name type="scientific">Winogradskyella sediminis</name>
    <dbReference type="NCBI Taxonomy" id="1382466"/>
    <lineage>
        <taxon>Bacteria</taxon>
        <taxon>Pseudomonadati</taxon>
        <taxon>Bacteroidota</taxon>
        <taxon>Flavobacteriia</taxon>
        <taxon>Flavobacteriales</taxon>
        <taxon>Flavobacteriaceae</taxon>
        <taxon>Winogradskyella</taxon>
    </lineage>
</organism>